<dbReference type="EMBL" id="PGCJ01000022">
    <property type="protein sequence ID" value="PLW56305.1"/>
    <property type="molecule type" value="Genomic_DNA"/>
</dbReference>
<comment type="caution">
    <text evidence="1">The sequence shown here is derived from an EMBL/GenBank/DDBJ whole genome shotgun (WGS) entry which is preliminary data.</text>
</comment>
<dbReference type="EMBL" id="PGCI01000613">
    <property type="protein sequence ID" value="PLW24228.1"/>
    <property type="molecule type" value="Genomic_DNA"/>
</dbReference>
<evidence type="ECO:0000313" key="5">
    <source>
        <dbReference type="Proteomes" id="UP000235392"/>
    </source>
</evidence>
<name>A0A2N5T3M1_9BASI</name>
<evidence type="ECO:0000313" key="2">
    <source>
        <dbReference type="EMBL" id="PLW24228.1"/>
    </source>
</evidence>
<dbReference type="Proteomes" id="UP000235392">
    <property type="component" value="Unassembled WGS sequence"/>
</dbReference>
<evidence type="ECO:0000313" key="1">
    <source>
        <dbReference type="EMBL" id="PLW20095.1"/>
    </source>
</evidence>
<gene>
    <name evidence="3" type="ORF">PCANC_04079</name>
    <name evidence="1" type="ORF">PCANC_12071</name>
    <name evidence="2" type="ORF">PCASD_10489</name>
</gene>
<organism evidence="1 4">
    <name type="scientific">Puccinia coronata f. sp. avenae</name>
    <dbReference type="NCBI Taxonomy" id="200324"/>
    <lineage>
        <taxon>Eukaryota</taxon>
        <taxon>Fungi</taxon>
        <taxon>Dikarya</taxon>
        <taxon>Basidiomycota</taxon>
        <taxon>Pucciniomycotina</taxon>
        <taxon>Pucciniomycetes</taxon>
        <taxon>Pucciniales</taxon>
        <taxon>Pucciniaceae</taxon>
        <taxon>Puccinia</taxon>
    </lineage>
</organism>
<evidence type="ECO:0000313" key="3">
    <source>
        <dbReference type="EMBL" id="PLW56305.1"/>
    </source>
</evidence>
<proteinExistence type="predicted"/>
<dbReference type="Proteomes" id="UP000235388">
    <property type="component" value="Unassembled WGS sequence"/>
</dbReference>
<keyword evidence="4" id="KW-1185">Reference proteome</keyword>
<sequence>MVGRNTSEAGSSLDGIVLCVQPADELPDFPDLTPRCTQPGTGFPAEGVDALH</sequence>
<reference evidence="4 5" key="1">
    <citation type="submission" date="2017-11" db="EMBL/GenBank/DDBJ databases">
        <title>De novo assembly and phasing of dikaryotic genomes from two isolates of Puccinia coronata f. sp. avenae, the causal agent of oat crown rust.</title>
        <authorList>
            <person name="Miller M.E."/>
            <person name="Zhang Y."/>
            <person name="Omidvar V."/>
            <person name="Sperschneider J."/>
            <person name="Schwessinger B."/>
            <person name="Raley C."/>
            <person name="Palmer J.M."/>
            <person name="Garnica D."/>
            <person name="Upadhyaya N."/>
            <person name="Rathjen J."/>
            <person name="Taylor J.M."/>
            <person name="Park R.F."/>
            <person name="Dodds P.N."/>
            <person name="Hirsch C.D."/>
            <person name="Kianian S.F."/>
            <person name="Figueroa M."/>
        </authorList>
    </citation>
    <scope>NUCLEOTIDE SEQUENCE [LARGE SCALE GENOMIC DNA]</scope>
    <source>
        <strain evidence="1">12NC29</strain>
        <strain evidence="2">12SD80</strain>
    </source>
</reference>
<evidence type="ECO:0000313" key="4">
    <source>
        <dbReference type="Proteomes" id="UP000235388"/>
    </source>
</evidence>
<accession>A0A2N5T3M1</accession>
<dbReference type="AlphaFoldDB" id="A0A2N5T3M1"/>
<protein>
    <submittedName>
        <fullName evidence="1">Uncharacterized protein</fullName>
    </submittedName>
</protein>
<dbReference type="EMBL" id="PGCJ01000803">
    <property type="protein sequence ID" value="PLW20095.1"/>
    <property type="molecule type" value="Genomic_DNA"/>
</dbReference>